<evidence type="ECO:0000259" key="2">
    <source>
        <dbReference type="SMART" id="SM00858"/>
    </source>
</evidence>
<proteinExistence type="predicted"/>
<dbReference type="SMART" id="SM00858">
    <property type="entry name" value="SAF"/>
    <property type="match status" value="1"/>
</dbReference>
<dbReference type="InterPro" id="IPR052172">
    <property type="entry name" value="UxaA_altronate/galactarate_dh"/>
</dbReference>
<dbReference type="Proteomes" id="UP000237003">
    <property type="component" value="Unassembled WGS sequence"/>
</dbReference>
<dbReference type="EMBL" id="PQLX01000008">
    <property type="protein sequence ID" value="POU63000.1"/>
    <property type="molecule type" value="Genomic_DNA"/>
</dbReference>
<keyword evidence="1" id="KW-0456">Lyase</keyword>
<dbReference type="PANTHER" id="PTHR30536">
    <property type="entry name" value="ALTRONATE/GALACTARATE DEHYDRATASE"/>
    <property type="match status" value="1"/>
</dbReference>
<dbReference type="GO" id="GO:0016787">
    <property type="term" value="F:hydrolase activity"/>
    <property type="evidence" value="ECO:0007669"/>
    <property type="project" value="UniProtKB-KW"/>
</dbReference>
<dbReference type="GO" id="GO:0016829">
    <property type="term" value="F:lyase activity"/>
    <property type="evidence" value="ECO:0007669"/>
    <property type="project" value="UniProtKB-KW"/>
</dbReference>
<evidence type="ECO:0000313" key="4">
    <source>
        <dbReference type="Proteomes" id="UP000237003"/>
    </source>
</evidence>
<organism evidence="3 4">
    <name type="scientific">Citrobacter amalonaticus</name>
    <dbReference type="NCBI Taxonomy" id="35703"/>
    <lineage>
        <taxon>Bacteria</taxon>
        <taxon>Pseudomonadati</taxon>
        <taxon>Pseudomonadota</taxon>
        <taxon>Gammaproteobacteria</taxon>
        <taxon>Enterobacterales</taxon>
        <taxon>Enterobacteriaceae</taxon>
        <taxon>Citrobacter</taxon>
    </lineage>
</organism>
<dbReference type="RefSeq" id="WP_103777559.1">
    <property type="nucleotide sequence ID" value="NZ_PQLX01000008.1"/>
</dbReference>
<dbReference type="Gene3D" id="2.30.130.110">
    <property type="match status" value="1"/>
</dbReference>
<dbReference type="AlphaFoldDB" id="A0A2S4RTE9"/>
<dbReference type="OrthoDB" id="9804574at2"/>
<protein>
    <submittedName>
        <fullName evidence="3">Hydrolase</fullName>
    </submittedName>
</protein>
<accession>A0A2S4RTE9</accession>
<dbReference type="InterPro" id="IPR013974">
    <property type="entry name" value="SAF"/>
</dbReference>
<sequence length="109" mass="11754">MDNVVYKINATDNVATALTSFKHGETANIRGAEEGVIDANEEIHIGHKIALSFIAQGAPIVKYGISIGTATQDISPGDWVHLHVMCSNYDRRSASLDVVTGAPKDIKYE</sequence>
<evidence type="ECO:0000313" key="3">
    <source>
        <dbReference type="EMBL" id="POU63000.1"/>
    </source>
</evidence>
<reference evidence="3 4" key="1">
    <citation type="submission" date="2018-01" db="EMBL/GenBank/DDBJ databases">
        <title>Complete genome sequences of 14 Citrobacter spp. isolated from plant in Canada.</title>
        <authorList>
            <person name="Bhandare S.G."/>
            <person name="Colavecchio A."/>
            <person name="Jeukens J."/>
            <person name="Emond-Rheault J.-G."/>
            <person name="Freschi L."/>
            <person name="Hamel J."/>
            <person name="Kukavica-Ibrulj I."/>
            <person name="Levesque R."/>
            <person name="Goodridge L."/>
        </authorList>
    </citation>
    <scope>NUCLEOTIDE SEQUENCE [LARGE SCALE GENOMIC DNA]</scope>
    <source>
        <strain evidence="3 4">S1285</strain>
    </source>
</reference>
<evidence type="ECO:0000256" key="1">
    <source>
        <dbReference type="ARBA" id="ARBA00023239"/>
    </source>
</evidence>
<dbReference type="GO" id="GO:0019698">
    <property type="term" value="P:D-galacturonate catabolic process"/>
    <property type="evidence" value="ECO:0007669"/>
    <property type="project" value="TreeGrafter"/>
</dbReference>
<dbReference type="PANTHER" id="PTHR30536:SF5">
    <property type="entry name" value="ALTRONATE DEHYDRATASE"/>
    <property type="match status" value="1"/>
</dbReference>
<dbReference type="InterPro" id="IPR044144">
    <property type="entry name" value="SAF_UxaA/GarD"/>
</dbReference>
<dbReference type="CDD" id="cd11613">
    <property type="entry name" value="SAF_AH_GD"/>
    <property type="match status" value="1"/>
</dbReference>
<name>A0A2S4RTE9_CITAM</name>
<keyword evidence="3" id="KW-0378">Hydrolase</keyword>
<comment type="caution">
    <text evidence="3">The sequence shown here is derived from an EMBL/GenBank/DDBJ whole genome shotgun (WGS) entry which is preliminary data.</text>
</comment>
<feature type="domain" description="SAF" evidence="2">
    <location>
        <begin position="12"/>
        <end position="86"/>
    </location>
</feature>
<gene>
    <name evidence="3" type="ORF">C3430_20050</name>
</gene>